<dbReference type="InterPro" id="IPR011128">
    <property type="entry name" value="G3P_DH_NAD-dep_N"/>
</dbReference>
<proteinExistence type="inferred from homology"/>
<dbReference type="AlphaFoldDB" id="A0ABD3RXR5"/>
<feature type="domain" description="Glycerol-3-phosphate dehydrogenase NAD-dependent N-terminal" evidence="8">
    <location>
        <begin position="87"/>
        <end position="248"/>
    </location>
</feature>
<sequence>MPPPPPSSYSSVVPIVAVASFTCGIFVATHLLRLRDRERLRNACSRTRKHLTRRTQRAALGIDLARYIPLLLVGRDDADGRTYGRQKVVVIGAGSFGTAMAYASAQGGNETVIYMRDAEQCDIINRERRNPKYLSNFSLRVDGTGDIRGICTLVDLEMELSAPGVVILVALPCQLTPPWFEEHRELIPRDALLCITAKGLYLRTNQLMGHAILDALDRSYQPLAFLSGPSFAEEIMRGDPTTLVVASDEVFHSVRVQGILSNFRTVRVFTSDDPVGVQLGGALKNPLAVGAGMVTAMGFGANTLSAMVTRASNELRQICVSMGGNARTIDGLAGIGDLMLTCFSSQSRNQRCGQRLMRGETVEDIQKNCTVEGIATADVAIVYADMCGLELPIFRCVHSLIHKRITPEEAITSLMGGRSRKEVQVHL</sequence>
<evidence type="ECO:0000313" key="11">
    <source>
        <dbReference type="Proteomes" id="UP001530377"/>
    </source>
</evidence>
<accession>A0ABD3RXR5</accession>
<evidence type="ECO:0000256" key="7">
    <source>
        <dbReference type="SAM" id="Phobius"/>
    </source>
</evidence>
<dbReference type="GO" id="GO:0141152">
    <property type="term" value="F:glycerol-3-phosphate dehydrogenase (NAD+) activity"/>
    <property type="evidence" value="ECO:0007669"/>
    <property type="project" value="UniProtKB-UniRule"/>
</dbReference>
<keyword evidence="11" id="KW-1185">Reference proteome</keyword>
<organism evidence="10 11">
    <name type="scientific">Cyclostephanos tholiformis</name>
    <dbReference type="NCBI Taxonomy" id="382380"/>
    <lineage>
        <taxon>Eukaryota</taxon>
        <taxon>Sar</taxon>
        <taxon>Stramenopiles</taxon>
        <taxon>Ochrophyta</taxon>
        <taxon>Bacillariophyta</taxon>
        <taxon>Coscinodiscophyceae</taxon>
        <taxon>Thalassiosirophycidae</taxon>
        <taxon>Stephanodiscales</taxon>
        <taxon>Stephanodiscaceae</taxon>
        <taxon>Cyclostephanos</taxon>
    </lineage>
</organism>
<evidence type="ECO:0000259" key="9">
    <source>
        <dbReference type="Pfam" id="PF07479"/>
    </source>
</evidence>
<evidence type="ECO:0000313" key="10">
    <source>
        <dbReference type="EMBL" id="KAL3816993.1"/>
    </source>
</evidence>
<dbReference type="EMBL" id="JALLPB020000122">
    <property type="protein sequence ID" value="KAL3816993.1"/>
    <property type="molecule type" value="Genomic_DNA"/>
</dbReference>
<evidence type="ECO:0000256" key="2">
    <source>
        <dbReference type="ARBA" id="ARBA00023002"/>
    </source>
</evidence>
<evidence type="ECO:0000259" key="8">
    <source>
        <dbReference type="Pfam" id="PF01210"/>
    </source>
</evidence>
<dbReference type="EC" id="1.1.1.8" evidence="6"/>
<keyword evidence="7" id="KW-0812">Transmembrane</keyword>
<dbReference type="InterPro" id="IPR006109">
    <property type="entry name" value="G3P_DH_NAD-dep_C"/>
</dbReference>
<feature type="domain" description="Glycerol-3-phosphate dehydrogenase NAD-dependent C-terminal" evidence="9">
    <location>
        <begin position="273"/>
        <end position="411"/>
    </location>
</feature>
<reference evidence="10 11" key="1">
    <citation type="submission" date="2024-10" db="EMBL/GenBank/DDBJ databases">
        <title>Updated reference genomes for cyclostephanoid diatoms.</title>
        <authorList>
            <person name="Roberts W.R."/>
            <person name="Alverson A.J."/>
        </authorList>
    </citation>
    <scope>NUCLEOTIDE SEQUENCE [LARGE SCALE GENOMIC DNA]</scope>
    <source>
        <strain evidence="10 11">AJA228-03</strain>
    </source>
</reference>
<dbReference type="InterPro" id="IPR036291">
    <property type="entry name" value="NAD(P)-bd_dom_sf"/>
</dbReference>
<dbReference type="SUPFAM" id="SSF51735">
    <property type="entry name" value="NAD(P)-binding Rossmann-fold domains"/>
    <property type="match status" value="1"/>
</dbReference>
<name>A0ABD3RXR5_9STRA</name>
<dbReference type="FunFam" id="1.10.1040.10:FF:000001">
    <property type="entry name" value="Glycerol-3-phosphate dehydrogenase [NAD(P)+]"/>
    <property type="match status" value="1"/>
</dbReference>
<evidence type="ECO:0000256" key="6">
    <source>
        <dbReference type="RuleBase" id="RU361243"/>
    </source>
</evidence>
<dbReference type="Gene3D" id="3.40.50.720">
    <property type="entry name" value="NAD(P)-binding Rossmann-like Domain"/>
    <property type="match status" value="1"/>
</dbReference>
<dbReference type="GO" id="GO:0051287">
    <property type="term" value="F:NAD binding"/>
    <property type="evidence" value="ECO:0007669"/>
    <property type="project" value="UniProtKB-UniRule"/>
</dbReference>
<dbReference type="PRINTS" id="PR00077">
    <property type="entry name" value="GPDHDRGNASE"/>
</dbReference>
<evidence type="ECO:0000256" key="1">
    <source>
        <dbReference type="ARBA" id="ARBA00011009"/>
    </source>
</evidence>
<dbReference type="InterPro" id="IPR008927">
    <property type="entry name" value="6-PGluconate_DH-like_C_sf"/>
</dbReference>
<gene>
    <name evidence="10" type="ORF">ACHAXA_010113</name>
</gene>
<dbReference type="Proteomes" id="UP001530377">
    <property type="component" value="Unassembled WGS sequence"/>
</dbReference>
<dbReference type="Pfam" id="PF01210">
    <property type="entry name" value="NAD_Gly3P_dh_N"/>
    <property type="match status" value="1"/>
</dbReference>
<dbReference type="PANTHER" id="PTHR11728">
    <property type="entry name" value="GLYCEROL-3-PHOSPHATE DEHYDROGENASE"/>
    <property type="match status" value="1"/>
</dbReference>
<dbReference type="Gene3D" id="1.10.1040.10">
    <property type="entry name" value="N-(1-d-carboxylethyl)-l-norvaline Dehydrogenase, domain 2"/>
    <property type="match status" value="1"/>
</dbReference>
<evidence type="ECO:0000256" key="3">
    <source>
        <dbReference type="ARBA" id="ARBA00023027"/>
    </source>
</evidence>
<keyword evidence="3 5" id="KW-0520">NAD</keyword>
<keyword evidence="7" id="KW-0472">Membrane</keyword>
<keyword evidence="2 5" id="KW-0560">Oxidoreductase</keyword>
<keyword evidence="7" id="KW-1133">Transmembrane helix</keyword>
<protein>
    <recommendedName>
        <fullName evidence="6">Glycerol-3-phosphate dehydrogenase [NAD(+)]</fullName>
        <ecNumber evidence="6">1.1.1.8</ecNumber>
    </recommendedName>
</protein>
<dbReference type="PANTHER" id="PTHR11728:SF1">
    <property type="entry name" value="GLYCEROL-3-PHOSPHATE DEHYDROGENASE [NAD(+)] 2, CHLOROPLASTIC"/>
    <property type="match status" value="1"/>
</dbReference>
<dbReference type="InterPro" id="IPR013328">
    <property type="entry name" value="6PGD_dom2"/>
</dbReference>
<evidence type="ECO:0000256" key="5">
    <source>
        <dbReference type="RuleBase" id="RU000437"/>
    </source>
</evidence>
<feature type="transmembrane region" description="Helical" evidence="7">
    <location>
        <begin position="12"/>
        <end position="32"/>
    </location>
</feature>
<comment type="catalytic activity">
    <reaction evidence="4 6">
        <text>sn-glycerol 3-phosphate + NAD(+) = dihydroxyacetone phosphate + NADH + H(+)</text>
        <dbReference type="Rhea" id="RHEA:11092"/>
        <dbReference type="ChEBI" id="CHEBI:15378"/>
        <dbReference type="ChEBI" id="CHEBI:57540"/>
        <dbReference type="ChEBI" id="CHEBI:57597"/>
        <dbReference type="ChEBI" id="CHEBI:57642"/>
        <dbReference type="ChEBI" id="CHEBI:57945"/>
        <dbReference type="EC" id="1.1.1.8"/>
    </reaction>
</comment>
<comment type="caution">
    <text evidence="10">The sequence shown here is derived from an EMBL/GenBank/DDBJ whole genome shotgun (WGS) entry which is preliminary data.</text>
</comment>
<dbReference type="InterPro" id="IPR006168">
    <property type="entry name" value="G3P_DH_NAD-dep"/>
</dbReference>
<dbReference type="Pfam" id="PF07479">
    <property type="entry name" value="NAD_Gly3P_dh_C"/>
    <property type="match status" value="1"/>
</dbReference>
<dbReference type="NCBIfam" id="NF000940">
    <property type="entry name" value="PRK00094.1-2"/>
    <property type="match status" value="1"/>
</dbReference>
<dbReference type="GO" id="GO:0046168">
    <property type="term" value="P:glycerol-3-phosphate catabolic process"/>
    <property type="evidence" value="ECO:0007669"/>
    <property type="project" value="UniProtKB-UniRule"/>
</dbReference>
<dbReference type="NCBIfam" id="NF000942">
    <property type="entry name" value="PRK00094.1-4"/>
    <property type="match status" value="1"/>
</dbReference>
<comment type="similarity">
    <text evidence="1 5">Belongs to the NAD-dependent glycerol-3-phosphate dehydrogenase family.</text>
</comment>
<dbReference type="SUPFAM" id="SSF48179">
    <property type="entry name" value="6-phosphogluconate dehydrogenase C-terminal domain-like"/>
    <property type="match status" value="1"/>
</dbReference>
<dbReference type="HAMAP" id="MF_00394">
    <property type="entry name" value="NAD_Glyc3P_dehydrog"/>
    <property type="match status" value="1"/>
</dbReference>
<evidence type="ECO:0000256" key="4">
    <source>
        <dbReference type="ARBA" id="ARBA00048683"/>
    </source>
</evidence>